<dbReference type="RefSeq" id="WP_211851710.1">
    <property type="nucleotide sequence ID" value="NZ_JAAGBB010000006.1"/>
</dbReference>
<dbReference type="Proteomes" id="UP001196870">
    <property type="component" value="Unassembled WGS sequence"/>
</dbReference>
<evidence type="ECO:0000256" key="3">
    <source>
        <dbReference type="ARBA" id="ARBA00006171"/>
    </source>
</evidence>
<sequence length="217" mass="22971">MSLPRPTAILFDWDNTLVDGWAAIAEGLAAAFTAFGLPVWTEEEVKARVRRSLRESFPEIFGPDWKRARDIFYAGVRARHLEVLRPMPGAAALVAAAARLVPVAVVSNKQGPLLRAEAVHLGWAEHFRALVGAGDAAADKPDPAPMRMALGPCGVPADGRVWYVGDTALDMQAARRAGFAAVLLGDAAHDGGIAAAAPDAAFPDGHALAAWLIDDHD</sequence>
<dbReference type="GO" id="GO:0016787">
    <property type="term" value="F:hydrolase activity"/>
    <property type="evidence" value="ECO:0007669"/>
    <property type="project" value="UniProtKB-KW"/>
</dbReference>
<dbReference type="InterPro" id="IPR023214">
    <property type="entry name" value="HAD_sf"/>
</dbReference>
<name>A0ABS5EV44_9PROT</name>
<dbReference type="EC" id="3.1.3.18" evidence="4"/>
<gene>
    <name evidence="5" type="ORF">GXW71_07090</name>
</gene>
<dbReference type="InterPro" id="IPR041492">
    <property type="entry name" value="HAD_2"/>
</dbReference>
<evidence type="ECO:0000256" key="4">
    <source>
        <dbReference type="ARBA" id="ARBA00013078"/>
    </source>
</evidence>
<dbReference type="Pfam" id="PF13419">
    <property type="entry name" value="HAD_2"/>
    <property type="match status" value="1"/>
</dbReference>
<evidence type="ECO:0000313" key="6">
    <source>
        <dbReference type="Proteomes" id="UP001196870"/>
    </source>
</evidence>
<comment type="pathway">
    <text evidence="2">Organic acid metabolism; glycolate biosynthesis; glycolate from 2-phosphoglycolate: step 1/1.</text>
</comment>
<evidence type="ECO:0000313" key="5">
    <source>
        <dbReference type="EMBL" id="MBR0664118.1"/>
    </source>
</evidence>
<proteinExistence type="inferred from homology"/>
<dbReference type="SFLD" id="SFLDG01129">
    <property type="entry name" value="C1.5:_HAD__Beta-PGM__Phosphata"/>
    <property type="match status" value="1"/>
</dbReference>
<dbReference type="InterPro" id="IPR050155">
    <property type="entry name" value="HAD-like_hydrolase_sf"/>
</dbReference>
<keyword evidence="5" id="KW-0378">Hydrolase</keyword>
<accession>A0ABS5EV44</accession>
<dbReference type="Gene3D" id="3.40.50.1000">
    <property type="entry name" value="HAD superfamily/HAD-like"/>
    <property type="match status" value="1"/>
</dbReference>
<comment type="catalytic activity">
    <reaction evidence="1">
        <text>2-phosphoglycolate + H2O = glycolate + phosphate</text>
        <dbReference type="Rhea" id="RHEA:14369"/>
        <dbReference type="ChEBI" id="CHEBI:15377"/>
        <dbReference type="ChEBI" id="CHEBI:29805"/>
        <dbReference type="ChEBI" id="CHEBI:43474"/>
        <dbReference type="ChEBI" id="CHEBI:58033"/>
        <dbReference type="EC" id="3.1.3.18"/>
    </reaction>
</comment>
<dbReference type="Gene3D" id="1.10.150.730">
    <property type="match status" value="1"/>
</dbReference>
<dbReference type="SUPFAM" id="SSF56784">
    <property type="entry name" value="HAD-like"/>
    <property type="match status" value="1"/>
</dbReference>
<dbReference type="EMBL" id="JAAGBB010000006">
    <property type="protein sequence ID" value="MBR0664118.1"/>
    <property type="molecule type" value="Genomic_DNA"/>
</dbReference>
<evidence type="ECO:0000256" key="2">
    <source>
        <dbReference type="ARBA" id="ARBA00004818"/>
    </source>
</evidence>
<reference evidence="6" key="1">
    <citation type="journal article" date="2021" name="Syst. Appl. Microbiol.">
        <title>Roseomonas hellenica sp. nov., isolated from roots of wild-growing Alkanna tinctoria.</title>
        <authorList>
            <person name="Rat A."/>
            <person name="Naranjo H.D."/>
            <person name="Lebbe L."/>
            <person name="Cnockaert M."/>
            <person name="Krigas N."/>
            <person name="Grigoriadou K."/>
            <person name="Maloupa E."/>
            <person name="Willems A."/>
        </authorList>
    </citation>
    <scope>NUCLEOTIDE SEQUENCE [LARGE SCALE GENOMIC DNA]</scope>
    <source>
        <strain evidence="6">LMG 31523</strain>
    </source>
</reference>
<keyword evidence="6" id="KW-1185">Reference proteome</keyword>
<comment type="similarity">
    <text evidence="3">Belongs to the HAD-like hydrolase superfamily. CbbY/CbbZ/Gph/YieH family.</text>
</comment>
<dbReference type="PANTHER" id="PTHR43434">
    <property type="entry name" value="PHOSPHOGLYCOLATE PHOSPHATASE"/>
    <property type="match status" value="1"/>
</dbReference>
<dbReference type="PANTHER" id="PTHR43434:SF1">
    <property type="entry name" value="PHOSPHOGLYCOLATE PHOSPHATASE"/>
    <property type="match status" value="1"/>
</dbReference>
<dbReference type="InterPro" id="IPR036412">
    <property type="entry name" value="HAD-like_sf"/>
</dbReference>
<dbReference type="SFLD" id="SFLDS00003">
    <property type="entry name" value="Haloacid_Dehalogenase"/>
    <property type="match status" value="1"/>
</dbReference>
<evidence type="ECO:0000256" key="1">
    <source>
        <dbReference type="ARBA" id="ARBA00000830"/>
    </source>
</evidence>
<protein>
    <recommendedName>
        <fullName evidence="4">phosphoglycolate phosphatase</fullName>
        <ecNumber evidence="4">3.1.3.18</ecNumber>
    </recommendedName>
</protein>
<organism evidence="5 6">
    <name type="scientific">Plastoroseomonas hellenica</name>
    <dbReference type="NCBI Taxonomy" id="2687306"/>
    <lineage>
        <taxon>Bacteria</taxon>
        <taxon>Pseudomonadati</taxon>
        <taxon>Pseudomonadota</taxon>
        <taxon>Alphaproteobacteria</taxon>
        <taxon>Acetobacterales</taxon>
        <taxon>Acetobacteraceae</taxon>
        <taxon>Plastoroseomonas</taxon>
    </lineage>
</organism>
<comment type="caution">
    <text evidence="5">The sequence shown here is derived from an EMBL/GenBank/DDBJ whole genome shotgun (WGS) entry which is preliminary data.</text>
</comment>